<dbReference type="PROSITE" id="PS51786">
    <property type="entry name" value="LON_PROTEOLYTIC"/>
    <property type="match status" value="1"/>
</dbReference>
<dbReference type="EMBL" id="CP001197">
    <property type="protein sequence ID" value="ACL09050.1"/>
    <property type="molecule type" value="Genomic_DNA"/>
</dbReference>
<dbReference type="PANTHER" id="PTHR10046">
    <property type="entry name" value="ATP DEPENDENT LON PROTEASE FAMILY MEMBER"/>
    <property type="match status" value="1"/>
</dbReference>
<feature type="active site" evidence="8 11">
    <location>
        <position position="655"/>
    </location>
</feature>
<feature type="region of interest" description="Disordered" evidence="12">
    <location>
        <begin position="1"/>
        <end position="41"/>
    </location>
</feature>
<proteinExistence type="inferred from homology"/>
<dbReference type="AlphaFoldDB" id="B8DQD1"/>
<dbReference type="eggNOG" id="COG0466">
    <property type="taxonomic scope" value="Bacteria"/>
</dbReference>
<dbReference type="GO" id="GO:0004176">
    <property type="term" value="F:ATP-dependent peptidase activity"/>
    <property type="evidence" value="ECO:0007669"/>
    <property type="project" value="UniProtKB-UniRule"/>
</dbReference>
<dbReference type="InterPro" id="IPR014721">
    <property type="entry name" value="Ribsml_uS5_D2-typ_fold_subgr"/>
</dbReference>
<dbReference type="Gene3D" id="1.20.5.5270">
    <property type="match status" value="1"/>
</dbReference>
<evidence type="ECO:0000256" key="10">
    <source>
        <dbReference type="PROSITE-ProRule" id="PRU00169"/>
    </source>
</evidence>
<dbReference type="GO" id="GO:0004252">
    <property type="term" value="F:serine-type endopeptidase activity"/>
    <property type="evidence" value="ECO:0007669"/>
    <property type="project" value="UniProtKB-UniRule"/>
</dbReference>
<keyword evidence="5 9" id="KW-0067">ATP-binding</keyword>
<dbReference type="InterPro" id="IPR003593">
    <property type="entry name" value="AAA+_ATPase"/>
</dbReference>
<feature type="domain" description="Response regulatory" evidence="13">
    <location>
        <begin position="139"/>
        <end position="253"/>
    </location>
</feature>
<dbReference type="InterPro" id="IPR020568">
    <property type="entry name" value="Ribosomal_Su5_D2-typ_SF"/>
</dbReference>
<evidence type="ECO:0000256" key="11">
    <source>
        <dbReference type="PROSITE-ProRule" id="PRU01122"/>
    </source>
</evidence>
<dbReference type="InterPro" id="IPR004815">
    <property type="entry name" value="Lon_bac/euk-typ"/>
</dbReference>
<evidence type="ECO:0000313" key="15">
    <source>
        <dbReference type="EMBL" id="ACL09050.1"/>
    </source>
</evidence>
<dbReference type="GO" id="GO:0005524">
    <property type="term" value="F:ATP binding"/>
    <property type="evidence" value="ECO:0007669"/>
    <property type="project" value="UniProtKB-KW"/>
</dbReference>
<evidence type="ECO:0000256" key="4">
    <source>
        <dbReference type="ARBA" id="ARBA00022825"/>
    </source>
</evidence>
<evidence type="ECO:0000256" key="2">
    <source>
        <dbReference type="ARBA" id="ARBA00022741"/>
    </source>
</evidence>
<feature type="modified residue" description="4-aspartylphosphate" evidence="10">
    <location>
        <position position="188"/>
    </location>
</feature>
<dbReference type="PRINTS" id="PR00830">
    <property type="entry name" value="ENDOLAPTASE"/>
</dbReference>
<dbReference type="SUPFAM" id="SSF52540">
    <property type="entry name" value="P-loop containing nucleoside triphosphate hydrolases"/>
    <property type="match status" value="1"/>
</dbReference>
<feature type="region of interest" description="Disordered" evidence="12">
    <location>
        <begin position="479"/>
        <end position="526"/>
    </location>
</feature>
<feature type="binding site" evidence="9">
    <location>
        <begin position="271"/>
        <end position="278"/>
    </location>
    <ligand>
        <name>ATP</name>
        <dbReference type="ChEBI" id="CHEBI:30616"/>
    </ligand>
</feature>
<dbReference type="InterPro" id="IPR011006">
    <property type="entry name" value="CheY-like_superfamily"/>
</dbReference>
<gene>
    <name evidence="15" type="ordered locus">DvMF_2107</name>
</gene>
<dbReference type="GO" id="GO:0006508">
    <property type="term" value="P:proteolysis"/>
    <property type="evidence" value="ECO:0007669"/>
    <property type="project" value="UniProtKB-KW"/>
</dbReference>
<feature type="domain" description="Lon proteolytic" evidence="14">
    <location>
        <begin position="553"/>
        <end position="754"/>
    </location>
</feature>
<dbReference type="Pfam" id="PF22667">
    <property type="entry name" value="Lon_lid"/>
    <property type="match status" value="1"/>
</dbReference>
<dbReference type="CDD" id="cd19500">
    <property type="entry name" value="RecA-like_Lon"/>
    <property type="match status" value="1"/>
</dbReference>
<keyword evidence="10" id="KW-0597">Phosphoprotein</keyword>
<dbReference type="PROSITE" id="PS50110">
    <property type="entry name" value="RESPONSE_REGULATORY"/>
    <property type="match status" value="1"/>
</dbReference>
<name>B8DQD1_NITV9</name>
<dbReference type="Gene3D" id="3.40.50.2300">
    <property type="match status" value="1"/>
</dbReference>
<keyword evidence="3 11" id="KW-0378">Hydrolase</keyword>
<reference evidence="15" key="1">
    <citation type="submission" date="2008-10" db="EMBL/GenBank/DDBJ databases">
        <title>Complete sequence of Desulfovibrio vulgaris str. 'Miyazaki F'.</title>
        <authorList>
            <person name="Lucas S."/>
            <person name="Copeland A."/>
            <person name="Lapidus A."/>
            <person name="Glavina del Rio T."/>
            <person name="Dalin E."/>
            <person name="Tice H."/>
            <person name="Bruce D."/>
            <person name="Goodwin L."/>
            <person name="Pitluck S."/>
            <person name="Sims D."/>
            <person name="Brettin T."/>
            <person name="Detter J.C."/>
            <person name="Han C."/>
            <person name="Larimer F."/>
            <person name="Land M."/>
            <person name="Hauser L."/>
            <person name="Kyrpides N."/>
            <person name="Mikhailova N."/>
            <person name="Hazen T.C."/>
            <person name="Richardson P."/>
        </authorList>
    </citation>
    <scope>NUCLEOTIDE SEQUENCE</scope>
    <source>
        <strain evidence="15">Miyazaki F</strain>
    </source>
</reference>
<dbReference type="InterPro" id="IPR008269">
    <property type="entry name" value="Lon_proteolytic"/>
</dbReference>
<dbReference type="KEGG" id="dvm:DvMF_2107"/>
<feature type="compositionally biased region" description="Low complexity" evidence="12">
    <location>
        <begin position="9"/>
        <end position="18"/>
    </location>
</feature>
<dbReference type="HOGENOM" id="CLU_004109_2_1_7"/>
<dbReference type="InterPro" id="IPR008268">
    <property type="entry name" value="Peptidase_S16_AS"/>
</dbReference>
<feature type="compositionally biased region" description="Basic and acidic residues" evidence="12">
    <location>
        <begin position="498"/>
        <end position="510"/>
    </location>
</feature>
<dbReference type="GO" id="GO:0030163">
    <property type="term" value="P:protein catabolic process"/>
    <property type="evidence" value="ECO:0007669"/>
    <property type="project" value="InterPro"/>
</dbReference>
<dbReference type="InterPro" id="IPR027417">
    <property type="entry name" value="P-loop_NTPase"/>
</dbReference>
<protein>
    <recommendedName>
        <fullName evidence="7 11">endopeptidase La</fullName>
        <ecNumber evidence="7 11">3.4.21.53</ecNumber>
    </recommendedName>
</protein>
<dbReference type="Pfam" id="PF00004">
    <property type="entry name" value="AAA"/>
    <property type="match status" value="1"/>
</dbReference>
<keyword evidence="1 11" id="KW-0645">Protease</keyword>
<dbReference type="PROSITE" id="PS01046">
    <property type="entry name" value="LON_SER"/>
    <property type="match status" value="1"/>
</dbReference>
<sequence length="768" mass="80208">MIFFRRQGGDTPPDASGAAGPGGGQSGQTGQAGQPVQADPTGLRARCAAADLPDAVRGVVEAETGRMEKTDAAAPENAIALNYVECLLDLPWNGLTRDSLDLARAAAVFDASHAGLGQVRERVLEHLAARVLCATQPAAVLVVDDEPIARDNVAHVLAREGYTVDTAANGEEALARLARRRYDCTVTDLKMDRMDGMQLMEAARRVAPDTRIVVVTGYATVDTAVQALKTGAVQYLSKPIDIAELRATVREALADRTQGLSSRAPVLCFTGPPGVGKTSVGRALAEALGRRFYRMSLADLRDEAELRGHRRTYVGAMPGRIIQALRATGVRNPVFMLDEIDKVGQDAKGDPAMALLEVLDPEQNARFVDRYLEIPFDLSQVLFIATANGVERLRGPLLDRMEVVEFHGYAEADKLDIATRFLLPRQLREHGLTAPYPQVTPGALSRIINDYTSEAGVRGLERELARLCRKLARLRLEAGGHAGEPAGGPAGATGATEPTERAEPTKRAERAGGIASGTPSPDAVPSNTLLVDDDVAAALLGPPRYRHDAAHGVPRVGTATGLVWSEAGGEIVFVEAARMAGSGQLILTGSLGEVLKESARIALSHIRAEAAHLGVPGLSGQADPGHGGQSGQGDTPPQDIHIHIPAGGIAKDGPSAGLTICVALVSLLSGRPARADVALSGELSLSGRVLPVSGVREKLLAAARAGARTVVLPAANEAEARGLLAEFAARGSGGLPQVAFAARVQDALAVALLPAEAADDQGGAPCSS</sequence>
<dbReference type="InterPro" id="IPR003959">
    <property type="entry name" value="ATPase_AAA_core"/>
</dbReference>
<comment type="catalytic activity">
    <reaction evidence="6 11">
        <text>Hydrolysis of proteins in presence of ATP.</text>
        <dbReference type="EC" id="3.4.21.53"/>
    </reaction>
</comment>
<dbReference type="Pfam" id="PF05362">
    <property type="entry name" value="Lon_C"/>
    <property type="match status" value="1"/>
</dbReference>
<keyword evidence="4 11" id="KW-0720">Serine protease</keyword>
<dbReference type="InterPro" id="IPR054594">
    <property type="entry name" value="Lon_lid"/>
</dbReference>
<dbReference type="Gene3D" id="1.10.8.60">
    <property type="match status" value="1"/>
</dbReference>
<dbReference type="Gene3D" id="3.30.230.10">
    <property type="match status" value="1"/>
</dbReference>
<evidence type="ECO:0000256" key="5">
    <source>
        <dbReference type="ARBA" id="ARBA00022840"/>
    </source>
</evidence>
<dbReference type="PIRSF" id="PIRSF001174">
    <property type="entry name" value="Lon_proteas"/>
    <property type="match status" value="1"/>
</dbReference>
<dbReference type="GO" id="GO:0000160">
    <property type="term" value="P:phosphorelay signal transduction system"/>
    <property type="evidence" value="ECO:0007669"/>
    <property type="project" value="InterPro"/>
</dbReference>
<dbReference type="SMART" id="SM00382">
    <property type="entry name" value="AAA"/>
    <property type="match status" value="1"/>
</dbReference>
<dbReference type="GO" id="GO:0016887">
    <property type="term" value="F:ATP hydrolysis activity"/>
    <property type="evidence" value="ECO:0007669"/>
    <property type="project" value="InterPro"/>
</dbReference>
<dbReference type="STRING" id="883.DvMF_2107"/>
<dbReference type="InterPro" id="IPR001789">
    <property type="entry name" value="Sig_transdc_resp-reg_receiver"/>
</dbReference>
<evidence type="ECO:0000256" key="1">
    <source>
        <dbReference type="ARBA" id="ARBA00022670"/>
    </source>
</evidence>
<feature type="region of interest" description="Disordered" evidence="12">
    <location>
        <begin position="615"/>
        <end position="646"/>
    </location>
</feature>
<evidence type="ECO:0000256" key="3">
    <source>
        <dbReference type="ARBA" id="ARBA00022801"/>
    </source>
</evidence>
<dbReference type="SUPFAM" id="SSF54211">
    <property type="entry name" value="Ribosomal protein S5 domain 2-like"/>
    <property type="match status" value="1"/>
</dbReference>
<dbReference type="Gene3D" id="3.40.50.300">
    <property type="entry name" value="P-loop containing nucleotide triphosphate hydrolases"/>
    <property type="match status" value="1"/>
</dbReference>
<evidence type="ECO:0000256" key="7">
    <source>
        <dbReference type="ARBA" id="ARBA00066743"/>
    </source>
</evidence>
<dbReference type="InterPro" id="IPR027065">
    <property type="entry name" value="Lon_Prtase"/>
</dbReference>
<dbReference type="SMART" id="SM00448">
    <property type="entry name" value="REC"/>
    <property type="match status" value="1"/>
</dbReference>
<dbReference type="Pfam" id="PF00072">
    <property type="entry name" value="Response_reg"/>
    <property type="match status" value="1"/>
</dbReference>
<organism evidence="15">
    <name type="scientific">Nitratidesulfovibrio vulgaris (strain DSM 19637 / Miyazaki F)</name>
    <name type="common">Desulfovibrio vulgaris</name>
    <dbReference type="NCBI Taxonomy" id="883"/>
    <lineage>
        <taxon>Bacteria</taxon>
        <taxon>Pseudomonadati</taxon>
        <taxon>Thermodesulfobacteriota</taxon>
        <taxon>Desulfovibrionia</taxon>
        <taxon>Desulfovibrionales</taxon>
        <taxon>Desulfovibrionaceae</taxon>
        <taxon>Nitratidesulfovibrio</taxon>
    </lineage>
</organism>
<dbReference type="FunFam" id="3.40.50.300:FF:000021">
    <property type="entry name" value="Lon protease homolog"/>
    <property type="match status" value="1"/>
</dbReference>
<evidence type="ECO:0000256" key="9">
    <source>
        <dbReference type="PIRSR" id="PIRSR001174-2"/>
    </source>
</evidence>
<evidence type="ECO:0000256" key="12">
    <source>
        <dbReference type="SAM" id="MobiDB-lite"/>
    </source>
</evidence>
<evidence type="ECO:0000256" key="8">
    <source>
        <dbReference type="PIRSR" id="PIRSR001174-1"/>
    </source>
</evidence>
<accession>B8DQD1</accession>
<evidence type="ECO:0000259" key="13">
    <source>
        <dbReference type="PROSITE" id="PS50110"/>
    </source>
</evidence>
<comment type="similarity">
    <text evidence="11">Belongs to the peptidase S16 family.</text>
</comment>
<evidence type="ECO:0000259" key="14">
    <source>
        <dbReference type="PROSITE" id="PS51786"/>
    </source>
</evidence>
<feature type="compositionally biased region" description="Gly residues" evidence="12">
    <location>
        <begin position="480"/>
        <end position="491"/>
    </location>
</feature>
<dbReference type="SUPFAM" id="SSF52172">
    <property type="entry name" value="CheY-like"/>
    <property type="match status" value="1"/>
</dbReference>
<dbReference type="EC" id="3.4.21.53" evidence="7 11"/>
<feature type="active site" evidence="8 11">
    <location>
        <position position="698"/>
    </location>
</feature>
<keyword evidence="2 9" id="KW-0547">Nucleotide-binding</keyword>
<evidence type="ECO:0000256" key="6">
    <source>
        <dbReference type="ARBA" id="ARBA00050665"/>
    </source>
</evidence>